<reference evidence="2 3" key="1">
    <citation type="journal article" date="2019" name="Sci. Data">
        <title>Hybrid genome assembly and annotation of Danionella translucida.</title>
        <authorList>
            <person name="Kadobianskyi M."/>
            <person name="Schulze L."/>
            <person name="Schuelke M."/>
            <person name="Judkewitz B."/>
        </authorList>
    </citation>
    <scope>NUCLEOTIDE SEQUENCE [LARGE SCALE GENOMIC DNA]</scope>
    <source>
        <strain evidence="2 3">Bolton</strain>
    </source>
</reference>
<proteinExistence type="predicted"/>
<accession>A0A553MXP4</accession>
<evidence type="ECO:0000256" key="1">
    <source>
        <dbReference type="SAM" id="MobiDB-lite"/>
    </source>
</evidence>
<name>A0A553MXP4_9TELE</name>
<dbReference type="SUPFAM" id="SSF52266">
    <property type="entry name" value="SGNH hydrolase"/>
    <property type="match status" value="1"/>
</dbReference>
<evidence type="ECO:0000313" key="3">
    <source>
        <dbReference type="Proteomes" id="UP000316079"/>
    </source>
</evidence>
<protein>
    <submittedName>
        <fullName evidence="2">Uncharacterized protein</fullName>
    </submittedName>
</protein>
<gene>
    <name evidence="2" type="ORF">DNTS_029023</name>
</gene>
<dbReference type="EMBL" id="SRMA01027216">
    <property type="protein sequence ID" value="TRY57974.1"/>
    <property type="molecule type" value="Genomic_DNA"/>
</dbReference>
<sequence length="500" mass="57017">SHHHHQKVLQDQDTEPIAFTRLTDYLTEVIKPAKMTTQTKTLIEGNARNWAYTTQWILRDHYAECIEREEECLADLMIEDWRSALEIATKWYQNKFKKKHLTQPIEEVKAILTSLADESRRDPPPGKTDALEIDEGVPHDSEPLPPRRSRHSPPSSTEVATIHRPEPPPSTPLPARTPGKPGRRSEPRTQNPTVVNTDDFPDMLNIGLCPTQRPEATPQVSIPRPYKNIHKDPPQMVIVHPEIQNPELVQETGQDTELIGTNDLSVDSLLCIAEQEMESEPLPMPQLTPIMTPDSSPRLFKVTRHLSVMKKMISWSFCARKKWCIVGDSNLSRIPPHNVKDLQVDSYPGATFRHAEAFISRATTHTEVEMIILAFGLNHRGQKQRDTAIKQLQRAVKAVKNRFPHATIWIPLINYSKNLKKEEKTVLTGMNAHITKNMPYLPLLPDREFQGSTVLNRRIKGNFESFMKGGELLHGYRVISAYKKNRNLKDILIKSKLGPV</sequence>
<feature type="region of interest" description="Disordered" evidence="1">
    <location>
        <begin position="116"/>
        <end position="200"/>
    </location>
</feature>
<feature type="non-terminal residue" evidence="2">
    <location>
        <position position="1"/>
    </location>
</feature>
<feature type="non-terminal residue" evidence="2">
    <location>
        <position position="500"/>
    </location>
</feature>
<dbReference type="Proteomes" id="UP000316079">
    <property type="component" value="Unassembled WGS sequence"/>
</dbReference>
<comment type="caution">
    <text evidence="2">The sequence shown here is derived from an EMBL/GenBank/DDBJ whole genome shotgun (WGS) entry which is preliminary data.</text>
</comment>
<organism evidence="2 3">
    <name type="scientific">Danionella cerebrum</name>
    <dbReference type="NCBI Taxonomy" id="2873325"/>
    <lineage>
        <taxon>Eukaryota</taxon>
        <taxon>Metazoa</taxon>
        <taxon>Chordata</taxon>
        <taxon>Craniata</taxon>
        <taxon>Vertebrata</taxon>
        <taxon>Euteleostomi</taxon>
        <taxon>Actinopterygii</taxon>
        <taxon>Neopterygii</taxon>
        <taxon>Teleostei</taxon>
        <taxon>Ostariophysi</taxon>
        <taxon>Cypriniformes</taxon>
        <taxon>Danionidae</taxon>
        <taxon>Danioninae</taxon>
        <taxon>Danionella</taxon>
    </lineage>
</organism>
<evidence type="ECO:0000313" key="2">
    <source>
        <dbReference type="EMBL" id="TRY57974.1"/>
    </source>
</evidence>
<keyword evidence="3" id="KW-1185">Reference proteome</keyword>
<dbReference type="OrthoDB" id="8963550at2759"/>
<dbReference type="STRING" id="623744.A0A553MXP4"/>
<dbReference type="AlphaFoldDB" id="A0A553MXP4"/>